<feature type="domain" description="Integrase catalytic" evidence="2">
    <location>
        <begin position="131"/>
        <end position="305"/>
    </location>
</feature>
<keyword evidence="4" id="KW-1185">Reference proteome</keyword>
<dbReference type="InterPro" id="IPR009057">
    <property type="entry name" value="Homeodomain-like_sf"/>
</dbReference>
<dbReference type="KEGG" id="mbd:MEBOL_005912"/>
<dbReference type="InterPro" id="IPR036397">
    <property type="entry name" value="RNaseH_sf"/>
</dbReference>
<name>A0A250IL11_9BACT</name>
<dbReference type="PANTHER" id="PTHR35004:SF7">
    <property type="entry name" value="INTEGRASE PROTEIN"/>
    <property type="match status" value="1"/>
</dbReference>
<dbReference type="SUPFAM" id="SSF46689">
    <property type="entry name" value="Homeodomain-like"/>
    <property type="match status" value="1"/>
</dbReference>
<dbReference type="Pfam" id="PF22483">
    <property type="entry name" value="Mu-transpos_C_2"/>
    <property type="match status" value="1"/>
</dbReference>
<sequence length="431" mass="48414">MEETAEVVAPRAAEVPMVEQEVVRRIRVLAEAGWGHKRIAREVGVARNTVRRYVRAGRAAEKQVRPKARRLTEAEQQRAVELWTGAAEGNAVVVKALLAQEGVEAGVRTVQRAVEEKRRQEHAAQVATVRFETKPGQQMQVDFGEKKVRLGGQWVKVFLLVAVLSFSRRLFVRAFLNQRGDDWREGVAAAFVHFGGVVLEVLGDNARPLVEEHDRRAGTVRFHPGWVEFCRDWDVTPKACGPYRARTKGKTESGVKYVKRNALAGREFDSFGELERHLAEWMAQADMRVHGTTHERPLDRFEREEKAALRALPARALPRRQQRLKRKVANDALVDVDTVRYSVPHRLVRESVEVQVGDSEVRIFYAGVLVATHARGKEPHGRVVDEAHWEGLWRARAVQPVEGSGGKLSALGRSLEDYAAVVEQGARRGAA</sequence>
<evidence type="ECO:0000256" key="1">
    <source>
        <dbReference type="ARBA" id="ARBA00009277"/>
    </source>
</evidence>
<dbReference type="Pfam" id="PF00665">
    <property type="entry name" value="rve"/>
    <property type="match status" value="1"/>
</dbReference>
<accession>A0A250IL11</accession>
<dbReference type="GO" id="GO:0015074">
    <property type="term" value="P:DNA integration"/>
    <property type="evidence" value="ECO:0007669"/>
    <property type="project" value="InterPro"/>
</dbReference>
<dbReference type="PROSITE" id="PS50994">
    <property type="entry name" value="INTEGRASE"/>
    <property type="match status" value="1"/>
</dbReference>
<reference evidence="3 4" key="1">
    <citation type="submission" date="2017-06" db="EMBL/GenBank/DDBJ databases">
        <authorList>
            <person name="Kim H.J."/>
            <person name="Triplett B.A."/>
        </authorList>
    </citation>
    <scope>NUCLEOTIDE SEQUENCE [LARGE SCALE GENOMIC DNA]</scope>
    <source>
        <strain evidence="3 4">DSM 14713</strain>
    </source>
</reference>
<proteinExistence type="inferred from homology"/>
<dbReference type="InterPro" id="IPR012337">
    <property type="entry name" value="RNaseH-like_sf"/>
</dbReference>
<comment type="similarity">
    <text evidence="1">Belongs to the transposase IS21/IS408/IS1162 family.</text>
</comment>
<dbReference type="Proteomes" id="UP000217289">
    <property type="component" value="Chromosome"/>
</dbReference>
<dbReference type="Gene3D" id="3.30.420.10">
    <property type="entry name" value="Ribonuclease H-like superfamily/Ribonuclease H"/>
    <property type="match status" value="1"/>
</dbReference>
<dbReference type="NCBIfam" id="NF033546">
    <property type="entry name" value="transpos_IS21"/>
    <property type="match status" value="1"/>
</dbReference>
<organism evidence="3 4">
    <name type="scientific">Melittangium boletus DSM 14713</name>
    <dbReference type="NCBI Taxonomy" id="1294270"/>
    <lineage>
        <taxon>Bacteria</taxon>
        <taxon>Pseudomonadati</taxon>
        <taxon>Myxococcota</taxon>
        <taxon>Myxococcia</taxon>
        <taxon>Myxococcales</taxon>
        <taxon>Cystobacterineae</taxon>
        <taxon>Archangiaceae</taxon>
        <taxon>Melittangium</taxon>
    </lineage>
</organism>
<gene>
    <name evidence="3" type="ORF">MEBOL_005912</name>
</gene>
<evidence type="ECO:0000259" key="2">
    <source>
        <dbReference type="PROSITE" id="PS50994"/>
    </source>
</evidence>
<dbReference type="PANTHER" id="PTHR35004">
    <property type="entry name" value="TRANSPOSASE RV3428C-RELATED"/>
    <property type="match status" value="1"/>
</dbReference>
<dbReference type="AlphaFoldDB" id="A0A250IL11"/>
<evidence type="ECO:0000313" key="3">
    <source>
        <dbReference type="EMBL" id="ATB32434.1"/>
    </source>
</evidence>
<evidence type="ECO:0000313" key="4">
    <source>
        <dbReference type="Proteomes" id="UP000217289"/>
    </source>
</evidence>
<dbReference type="GO" id="GO:0003676">
    <property type="term" value="F:nucleic acid binding"/>
    <property type="evidence" value="ECO:0007669"/>
    <property type="project" value="InterPro"/>
</dbReference>
<dbReference type="InterPro" id="IPR001584">
    <property type="entry name" value="Integrase_cat-core"/>
</dbReference>
<dbReference type="EMBL" id="CP022163">
    <property type="protein sequence ID" value="ATB32434.1"/>
    <property type="molecule type" value="Genomic_DNA"/>
</dbReference>
<dbReference type="SUPFAM" id="SSF53098">
    <property type="entry name" value="Ribonuclease H-like"/>
    <property type="match status" value="1"/>
</dbReference>
<protein>
    <submittedName>
        <fullName evidence="3">Integrase</fullName>
    </submittedName>
</protein>
<dbReference type="Gene3D" id="1.10.10.60">
    <property type="entry name" value="Homeodomain-like"/>
    <property type="match status" value="1"/>
</dbReference>
<dbReference type="InterPro" id="IPR054353">
    <property type="entry name" value="IstA-like_C"/>
</dbReference>